<dbReference type="PANTHER" id="PTHR42879:SF2">
    <property type="entry name" value="3-OXOACYL-[ACYL-CARRIER-PROTEIN] REDUCTASE FABG"/>
    <property type="match status" value="1"/>
</dbReference>
<protein>
    <submittedName>
        <fullName evidence="2">NAD(P)-dependent dehydrogenase (Short-subunit alcohol dehydrogenase family)</fullName>
    </submittedName>
</protein>
<evidence type="ECO:0000313" key="2">
    <source>
        <dbReference type="EMBL" id="MBB5729041.1"/>
    </source>
</evidence>
<dbReference type="RefSeq" id="WP_157176794.1">
    <property type="nucleotide sequence ID" value="NZ_BMJP01000002.1"/>
</dbReference>
<dbReference type="InterPro" id="IPR002347">
    <property type="entry name" value="SDR_fam"/>
</dbReference>
<dbReference type="Gene3D" id="3.40.50.720">
    <property type="entry name" value="NAD(P)-binding Rossmann-like Domain"/>
    <property type="match status" value="1"/>
</dbReference>
<dbReference type="PRINTS" id="PR00080">
    <property type="entry name" value="SDRFAMILY"/>
</dbReference>
<dbReference type="FunFam" id="3.40.50.720:FF:000084">
    <property type="entry name" value="Short-chain dehydrogenase reductase"/>
    <property type="match status" value="1"/>
</dbReference>
<evidence type="ECO:0000256" key="1">
    <source>
        <dbReference type="ARBA" id="ARBA00006484"/>
    </source>
</evidence>
<comment type="similarity">
    <text evidence="1">Belongs to the short-chain dehydrogenases/reductases (SDR) family.</text>
</comment>
<reference evidence="2 3" key="1">
    <citation type="submission" date="2020-08" db="EMBL/GenBank/DDBJ databases">
        <title>Genomic Encyclopedia of Type Strains, Phase IV (KMG-IV): sequencing the most valuable type-strain genomes for metagenomic binning, comparative biology and taxonomic classification.</title>
        <authorList>
            <person name="Goeker M."/>
        </authorList>
    </citation>
    <scope>NUCLEOTIDE SEQUENCE [LARGE SCALE GENOMIC DNA]</scope>
    <source>
        <strain evidence="2 3">DSM 103336</strain>
    </source>
</reference>
<name>A0A7W9BS83_9SPHN</name>
<dbReference type="AlphaFoldDB" id="A0A7W9BS83"/>
<keyword evidence="3" id="KW-1185">Reference proteome</keyword>
<comment type="caution">
    <text evidence="2">The sequence shown here is derived from an EMBL/GenBank/DDBJ whole genome shotgun (WGS) entry which is preliminary data.</text>
</comment>
<dbReference type="Pfam" id="PF13561">
    <property type="entry name" value="adh_short_C2"/>
    <property type="match status" value="1"/>
</dbReference>
<dbReference type="EMBL" id="JACIJR010000003">
    <property type="protein sequence ID" value="MBB5729041.1"/>
    <property type="molecule type" value="Genomic_DNA"/>
</dbReference>
<dbReference type="SUPFAM" id="SSF51735">
    <property type="entry name" value="NAD(P)-binding Rossmann-fold domains"/>
    <property type="match status" value="1"/>
</dbReference>
<accession>A0A7W9BS83</accession>
<dbReference type="InterPro" id="IPR050259">
    <property type="entry name" value="SDR"/>
</dbReference>
<gene>
    <name evidence="2" type="ORF">FHS99_001519</name>
</gene>
<organism evidence="2 3">
    <name type="scientific">Sphingomonas prati</name>
    <dbReference type="NCBI Taxonomy" id="1843237"/>
    <lineage>
        <taxon>Bacteria</taxon>
        <taxon>Pseudomonadati</taxon>
        <taxon>Pseudomonadota</taxon>
        <taxon>Alphaproteobacteria</taxon>
        <taxon>Sphingomonadales</taxon>
        <taxon>Sphingomonadaceae</taxon>
        <taxon>Sphingomonas</taxon>
    </lineage>
</organism>
<dbReference type="InterPro" id="IPR036291">
    <property type="entry name" value="NAD(P)-bd_dom_sf"/>
</dbReference>
<dbReference type="PANTHER" id="PTHR42879">
    <property type="entry name" value="3-OXOACYL-(ACYL-CARRIER-PROTEIN) REDUCTASE"/>
    <property type="match status" value="1"/>
</dbReference>
<proteinExistence type="inferred from homology"/>
<dbReference type="OrthoDB" id="9803333at2"/>
<evidence type="ECO:0000313" key="3">
    <source>
        <dbReference type="Proteomes" id="UP000546701"/>
    </source>
</evidence>
<dbReference type="Proteomes" id="UP000546701">
    <property type="component" value="Unassembled WGS sequence"/>
</dbReference>
<dbReference type="PRINTS" id="PR00081">
    <property type="entry name" value="GDHRDH"/>
</dbReference>
<sequence length="255" mass="27437">MDEVHGKVALVTGGNRGIGKEIALALARAGTDVAITYRSNEEEALSVLEDIRRMGRRSAALRLDLNQLADLDGFIDAFGWLLARDFGGRQLDYLVNNAGFGKAIPIEKLTFADFDTFNDVHFKGVVFLTQKVLAMMRDNGGVVFITAAGDRYNVPGYAAYAACKGAIEVFSRYVAKEYGARGIRSNSVAPGGIVTDFNNAAIRSNAQAQAYIIGQTPMGRLGHADDIGDVAAFLCSDAARWMTGQRLEVTGGFNL</sequence>